<reference evidence="3" key="1">
    <citation type="submission" date="2020-02" db="EMBL/GenBank/DDBJ databases">
        <authorList>
            <person name="Scholz U."/>
            <person name="Mascher M."/>
            <person name="Fiebig A."/>
        </authorList>
    </citation>
    <scope>NUCLEOTIDE SEQUENCE</scope>
</reference>
<evidence type="ECO:0000256" key="2">
    <source>
        <dbReference type="ARBA" id="ARBA00023277"/>
    </source>
</evidence>
<organism evidence="3 4">
    <name type="scientific">Spirodela intermedia</name>
    <name type="common">Intermediate duckweed</name>
    <dbReference type="NCBI Taxonomy" id="51605"/>
    <lineage>
        <taxon>Eukaryota</taxon>
        <taxon>Viridiplantae</taxon>
        <taxon>Streptophyta</taxon>
        <taxon>Embryophyta</taxon>
        <taxon>Tracheophyta</taxon>
        <taxon>Spermatophyta</taxon>
        <taxon>Magnoliopsida</taxon>
        <taxon>Liliopsida</taxon>
        <taxon>Araceae</taxon>
        <taxon>Lemnoideae</taxon>
        <taxon>Spirodela</taxon>
    </lineage>
</organism>
<evidence type="ECO:0000313" key="4">
    <source>
        <dbReference type="Proteomes" id="UP000663760"/>
    </source>
</evidence>
<dbReference type="InterPro" id="IPR008811">
    <property type="entry name" value="Glycosyl_hydrolases_36"/>
</dbReference>
<dbReference type="SUPFAM" id="SSF51445">
    <property type="entry name" value="(Trans)glycosidases"/>
    <property type="match status" value="1"/>
</dbReference>
<dbReference type="InterPro" id="IPR017853">
    <property type="entry name" value="GH"/>
</dbReference>
<dbReference type="Proteomes" id="UP000663760">
    <property type="component" value="Chromosome 1"/>
</dbReference>
<evidence type="ECO:0000313" key="3">
    <source>
        <dbReference type="EMBL" id="CAA7388257.1"/>
    </source>
</evidence>
<proteinExistence type="inferred from homology"/>
<keyword evidence="2" id="KW-0119">Carbohydrate metabolism</keyword>
<dbReference type="OrthoDB" id="4664297at2759"/>
<sequence length="843" mass="90543">MAPQKGGGGAASAEGFSLSGGELAVGGVALFSGVPGNVTLSSFDAVCGSSDAPPALLRRVRQRASRGGFLGFTVGEPSDRATTSLGSFTDRRFLSIFRFKTWWSTMWTGKSSSDLQMETQWLLLEVPELSSFVVVLPLIEGSFRAALHPAGTAASAGEVLLCAESGSTRVTAASFRSIAYLHVCDNPYNLMREAFAAARVHLNSFRLAEEKPAAPLMGKFGWCTWDAFYLTVDPAGVWSGLESFVAGGAPPRFVIIDDGWQSVKEDDEESPPGESLVLGGTQMTARLCRFEEGDKFRSYKEGEFFSATGAGFDPERVKLLIAMAIELEQAEKANDEAKIGLLREKLREKMNPLVGAAGGGGSAAGGGGLKGFVKDLRKRFPGVEDIYMWHALCGAWGGVKPGATHLEATVINATVSPGLEGTMEDLAVVKIVDGGVGLVRPELAAELYESMHSHLAESGITGVKVDVIHTLEYLCEEHGGRVELARRYYEGLTRSLAKNFAGTGLLASMQQCNDFFFLGTRQIALGRAGDDFWFQDPNGDPLGAFWLQGVHMVHCAYNSLWMGQILLPDWDMFQSDHLCAVFHAASRAISGGPVYVSDAVGSHDFTLLQQLVFPDGTVPRCFHFALPTRDCLFHNPLFDGRTLLKIWNLNKYGGVVGTFNCQGGGWDPEERRIRGYPHCYKPVAGGVHVSDVEWDQAAEAAGGMGSAEEYAVYLSQQKKLLLSSPKTEPIEITLLPSSFEIFTLSPVRRLHGGARFAAVGLAGMFNSGGAILEMAEVAAGGGSVRVKVKGGGTFLAFSSEKPREVSLNGLVVGCEWLAGDGKLTVRLPWKEEDGGVSDLSFTY</sequence>
<evidence type="ECO:0000256" key="1">
    <source>
        <dbReference type="ARBA" id="ARBA00007240"/>
    </source>
</evidence>
<gene>
    <name evidence="3" type="ORF">SI8410_01000525</name>
</gene>
<comment type="similarity">
    <text evidence="1">Belongs to the glycosyl hydrolases 36 family.</text>
</comment>
<dbReference type="Pfam" id="PF05691">
    <property type="entry name" value="Raffinose_syn"/>
    <property type="match status" value="1"/>
</dbReference>
<dbReference type="EMBL" id="LR746264">
    <property type="protein sequence ID" value="CAA7388257.1"/>
    <property type="molecule type" value="Genomic_DNA"/>
</dbReference>
<keyword evidence="4" id="KW-1185">Reference proteome</keyword>
<dbReference type="PANTHER" id="PTHR31268:SF8">
    <property type="entry name" value="GALACTINOL--SUCROSE GALACTOSYLTRANSFERASE 4-RELATED"/>
    <property type="match status" value="1"/>
</dbReference>
<dbReference type="AlphaFoldDB" id="A0A7I8JX16"/>
<dbReference type="PANTHER" id="PTHR31268">
    <property type="match status" value="1"/>
</dbReference>
<accession>A0A7I8JX16</accession>
<protein>
    <submittedName>
        <fullName evidence="3">Uncharacterized protein</fullName>
    </submittedName>
</protein>
<name>A0A7I8JX16_SPIIN</name>